<accession>A0A1M5D2A0</accession>
<dbReference type="Pfam" id="PF14060">
    <property type="entry name" value="DUF4252"/>
    <property type="match status" value="1"/>
</dbReference>
<dbReference type="OrthoDB" id="1143555at2"/>
<proteinExistence type="predicted"/>
<organism evidence="1 2">
    <name type="scientific">Salegentibacter echinorum</name>
    <dbReference type="NCBI Taxonomy" id="1073325"/>
    <lineage>
        <taxon>Bacteria</taxon>
        <taxon>Pseudomonadati</taxon>
        <taxon>Bacteroidota</taxon>
        <taxon>Flavobacteriia</taxon>
        <taxon>Flavobacteriales</taxon>
        <taxon>Flavobacteriaceae</taxon>
        <taxon>Salegentibacter</taxon>
    </lineage>
</organism>
<dbReference type="Proteomes" id="UP000183945">
    <property type="component" value="Unassembled WGS sequence"/>
</dbReference>
<dbReference type="AlphaFoldDB" id="A0A1M5D2A0"/>
<sequence length="180" mass="20392">MKTIKTSLVFFFAIILVSCSNEQSLQEYNVENQQNNNFMALDIPTSMFANAENLSVEQKETLQSVKKVNLLGLSIENGREDYETEKENLENILKHEKYQLLMKYGSNSRKAEIFFTGDEEAIDELIVYGYDDTKGVGVARVLGKNMNPTALLDLMKSLDKGDINIDGLKKVTGIFKDEME</sequence>
<evidence type="ECO:0000313" key="1">
    <source>
        <dbReference type="EMBL" id="SHF61044.1"/>
    </source>
</evidence>
<dbReference type="RefSeq" id="WP_072876796.1">
    <property type="nucleotide sequence ID" value="NZ_FQVT01000001.1"/>
</dbReference>
<protein>
    <recommendedName>
        <fullName evidence="3">DUF4252 domain-containing protein</fullName>
    </recommendedName>
</protein>
<dbReference type="PROSITE" id="PS51257">
    <property type="entry name" value="PROKAR_LIPOPROTEIN"/>
    <property type="match status" value="1"/>
</dbReference>
<reference evidence="2" key="1">
    <citation type="submission" date="2016-11" db="EMBL/GenBank/DDBJ databases">
        <authorList>
            <person name="Varghese N."/>
            <person name="Submissions S."/>
        </authorList>
    </citation>
    <scope>NUCLEOTIDE SEQUENCE [LARGE SCALE GENOMIC DNA]</scope>
    <source>
        <strain evidence="2">DSM 24579</strain>
    </source>
</reference>
<name>A0A1M5D2A0_SALEC</name>
<keyword evidence="2" id="KW-1185">Reference proteome</keyword>
<evidence type="ECO:0008006" key="3">
    <source>
        <dbReference type="Google" id="ProtNLM"/>
    </source>
</evidence>
<dbReference type="EMBL" id="FQVT01000001">
    <property type="protein sequence ID" value="SHF61044.1"/>
    <property type="molecule type" value="Genomic_DNA"/>
</dbReference>
<dbReference type="InterPro" id="IPR025348">
    <property type="entry name" value="DUF4252"/>
</dbReference>
<evidence type="ECO:0000313" key="2">
    <source>
        <dbReference type="Proteomes" id="UP000183945"/>
    </source>
</evidence>
<dbReference type="STRING" id="1073325.SAMN05444483_101768"/>
<gene>
    <name evidence="1" type="ORF">SAMN05444483_101768</name>
</gene>